<dbReference type="EMBL" id="POTW01000046">
    <property type="protein sequence ID" value="PZF82022.1"/>
    <property type="molecule type" value="Genomic_DNA"/>
</dbReference>
<dbReference type="PANTHER" id="PTHR33755">
    <property type="entry name" value="TOXIN PARE1-RELATED"/>
    <property type="match status" value="1"/>
</dbReference>
<dbReference type="InterPro" id="IPR035093">
    <property type="entry name" value="RelE/ParE_toxin_dom_sf"/>
</dbReference>
<dbReference type="Proteomes" id="UP000248764">
    <property type="component" value="Unassembled WGS sequence"/>
</dbReference>
<dbReference type="InterPro" id="IPR007712">
    <property type="entry name" value="RelE/ParE_toxin"/>
</dbReference>
<comment type="similarity">
    <text evidence="1">Belongs to the RelE toxin family.</text>
</comment>
<accession>A0A2W2B7I4</accession>
<evidence type="ECO:0000256" key="1">
    <source>
        <dbReference type="ARBA" id="ARBA00006226"/>
    </source>
</evidence>
<organism evidence="3 4">
    <name type="scientific">Jiangella anatolica</name>
    <dbReference type="NCBI Taxonomy" id="2670374"/>
    <lineage>
        <taxon>Bacteria</taxon>
        <taxon>Bacillati</taxon>
        <taxon>Actinomycetota</taxon>
        <taxon>Actinomycetes</taxon>
        <taxon>Jiangellales</taxon>
        <taxon>Jiangellaceae</taxon>
        <taxon>Jiangella</taxon>
    </lineage>
</organism>
<evidence type="ECO:0000313" key="3">
    <source>
        <dbReference type="EMBL" id="PZF82022.1"/>
    </source>
</evidence>
<comment type="caution">
    <text evidence="3">The sequence shown here is derived from an EMBL/GenBank/DDBJ whole genome shotgun (WGS) entry which is preliminary data.</text>
</comment>
<evidence type="ECO:0000313" key="4">
    <source>
        <dbReference type="Proteomes" id="UP000248764"/>
    </source>
</evidence>
<keyword evidence="4" id="KW-1185">Reference proteome</keyword>
<dbReference type="PANTHER" id="PTHR33755:SF8">
    <property type="entry name" value="TOXIN PARE2"/>
    <property type="match status" value="1"/>
</dbReference>
<dbReference type="RefSeq" id="WP_111256134.1">
    <property type="nucleotide sequence ID" value="NZ_POTW01000046.1"/>
</dbReference>
<dbReference type="Pfam" id="PF05016">
    <property type="entry name" value="ParE_toxin"/>
    <property type="match status" value="1"/>
</dbReference>
<dbReference type="Gene3D" id="3.30.2310.20">
    <property type="entry name" value="RelE-like"/>
    <property type="match status" value="1"/>
</dbReference>
<dbReference type="AlphaFoldDB" id="A0A2W2B7I4"/>
<gene>
    <name evidence="3" type="ORF">C1I92_18520</name>
</gene>
<dbReference type="InterPro" id="IPR051803">
    <property type="entry name" value="TA_system_RelE-like_toxin"/>
</dbReference>
<keyword evidence="2" id="KW-1277">Toxin-antitoxin system</keyword>
<reference evidence="3 4" key="1">
    <citation type="submission" date="2018-01" db="EMBL/GenBank/DDBJ databases">
        <title>Draft genome sequence of Jiangella sp. GTF31.</title>
        <authorList>
            <person name="Sahin N."/>
            <person name="Ay H."/>
            <person name="Saygin H."/>
        </authorList>
    </citation>
    <scope>NUCLEOTIDE SEQUENCE [LARGE SCALE GENOMIC DNA]</scope>
    <source>
        <strain evidence="3 4">GTF31</strain>
    </source>
</reference>
<evidence type="ECO:0000256" key="2">
    <source>
        <dbReference type="ARBA" id="ARBA00022649"/>
    </source>
</evidence>
<protein>
    <submittedName>
        <fullName evidence="3">Plasmid stabilization protein</fullName>
    </submittedName>
</protein>
<name>A0A2W2B7I4_9ACTN</name>
<sequence length="109" mass="12416">MTDRRVRLRERAAWDVDEALAHYLKEHAEQAALDFVDALERVYLLIGRHPGAGSARSGHELDLPGLRTAPVEGFPYLVFYVERADHVDVWRVLHTRRDIPASFEAHTGS</sequence>
<proteinExistence type="inferred from homology"/>